<sequence length="1399" mass="152178">MSEESNSKTQASQNALVSQNQTPRPGSSQVTEPCGESRTADSSTPLNKVSEGTKKSSRRSRRPRSSRPTGGSKNHLGSGAETVSSSNNPSTSTSQASSEHVNASSTSNPSSTQPRRTNRRNGRKGGKFFSQLSSHMQDNPTDNPLGNDTPPVLPPSGPNTATKSDNPSGTHKRRGPRHTKSVPPLAPDADLRTTLAHKLTYEVYECMVCCETVKANQGIWSCQQCWAPFHLRCVQKWARKSIKQQRNAETATSSSQASVPDHYPPAGDLADLVSSLFVVTPHTNNTSTQTRRRQNQPNGSTTSLEEHADTDLSHLPTMFTWRCPGCQNESMAIPRHYKCFCGKRKNPATVPTGNDVPHSCGQPCGRPRKPLTGNNAPACPHPCPLPCHPGPCPPCTALAPLTFCYCGKKQYQVRCSEHDPAGTSCDQPCGELLECGEHTCQEICHAELCPPCLVIETQQCYCGQSVREGTCGSGSPRSSYHTSPGEDSQEPAIGYYACDQPCPEYYDCGVHQCLRPCHPRGLEPDPCPFAPTQIATCPCGKTPLSHLLPAPRTSCTDPIPVCDQPCRQVLPCGHRCQQSCHHGKCPPCPKTSTLPCRCGQTRVSLPCSERIPLSNTPWDSLRFTDPTANYKEQWELALCRNQKAENSPSPPLCRRRCKALKDCGRHVCQTQCCPVNAQSDVAAGTTALEDSHECKLVCDRKRNCGIHICNTPCHRGPCPPCMEATFSELSCPCGRTRLMPPIPCNTKLPPCPYPCTRTSACGHSQSSMTHPCHADDKPCPPCAVLITRRCHCGSNTIPGVPCYRGIPSCGRICGRPLPCGGHTCQRPCHGGLCVDAGVGCQQQCGKPRAGCGHPCQKPCHAPALCPSKTHPCVVPVQVTCPCGLRVATRTCDEVSQSQHSESPLALLECDNQCAVTKRKQMLAQAFQIGENTGVSSKWTPGTSSAISGDPTQRHSLAGGNTDGSTGMVGTLHPYHKYHPLFREVPSVVVIPHFPEELIDFAYQNPAWVKQQETQIERFLLDPQRQVLRFPPMKPTYRKVLHQWATVFQLKSVSLDAEPNRSVSWMKQHTSLCFMDFPLSRTVQLPRRVWKDIQRDLTQGQTATGPANTSVKPVTIPSVPMENPWLKGKPAKKAPVVTDSLDASHAKIDSARHRAPTHANRQLTNAFILTDVIKRIRSPQQILDALVRELGNFDAKVKWLDTLGSRHLLIIPHVPQSSLEELNDLTENLCPLIHTCLVDTLKYGSSVERCRTDASGQIVKDVLSGNHGPGQGSNTTMRPTSIDITLSGPNMASNAFLLSDAHSSGNNSRTLEPAASTLKKSRTSLSSEGGDTEGKELTAGSLDSDSKFFMVEHSQDPLGSSRSLKVPKAPRRLSESSSTLATSQEPEHVLDNWEDLADEL</sequence>
<name>A0A9W8E214_9FUNG</name>
<feature type="region of interest" description="Disordered" evidence="10">
    <location>
        <begin position="245"/>
        <end position="265"/>
    </location>
</feature>
<feature type="compositionally biased region" description="Polar residues" evidence="10">
    <location>
        <begin position="245"/>
        <end position="258"/>
    </location>
</feature>
<feature type="region of interest" description="Disordered" evidence="10">
    <location>
        <begin position="1301"/>
        <end position="1399"/>
    </location>
</feature>
<accession>A0A9W8E214</accession>
<dbReference type="Gene3D" id="3.30.1370.50">
    <property type="entry name" value="R3H-like domain"/>
    <property type="match status" value="1"/>
</dbReference>
<dbReference type="PROSITE" id="PS51061">
    <property type="entry name" value="R3H"/>
    <property type="match status" value="1"/>
</dbReference>
<feature type="compositionally biased region" description="Polar residues" evidence="10">
    <location>
        <begin position="937"/>
        <end position="954"/>
    </location>
</feature>
<feature type="region of interest" description="Disordered" evidence="10">
    <location>
        <begin position="282"/>
        <end position="311"/>
    </location>
</feature>
<dbReference type="GO" id="GO:0005634">
    <property type="term" value="C:nucleus"/>
    <property type="evidence" value="ECO:0007669"/>
    <property type="project" value="UniProtKB-SubCell"/>
</dbReference>
<evidence type="ECO:0000256" key="8">
    <source>
        <dbReference type="ARBA" id="ARBA00023163"/>
    </source>
</evidence>
<feature type="compositionally biased region" description="Polar residues" evidence="10">
    <location>
        <begin position="158"/>
        <end position="169"/>
    </location>
</feature>
<evidence type="ECO:0000313" key="12">
    <source>
        <dbReference type="EMBL" id="KAJ1960067.1"/>
    </source>
</evidence>
<dbReference type="InterPro" id="IPR000967">
    <property type="entry name" value="Znf_NFX1"/>
</dbReference>
<comment type="similarity">
    <text evidence="2">Belongs to the NFX1 family.</text>
</comment>
<feature type="compositionally biased region" description="Polar residues" evidence="10">
    <location>
        <begin position="130"/>
        <end position="146"/>
    </location>
</feature>
<dbReference type="InterPro" id="IPR036867">
    <property type="entry name" value="R3H_dom_sf"/>
</dbReference>
<dbReference type="GO" id="GO:0000122">
    <property type="term" value="P:negative regulation of transcription by RNA polymerase II"/>
    <property type="evidence" value="ECO:0007669"/>
    <property type="project" value="TreeGrafter"/>
</dbReference>
<dbReference type="SMART" id="SM00438">
    <property type="entry name" value="ZnF_NFX"/>
    <property type="match status" value="9"/>
</dbReference>
<feature type="region of interest" description="Disordered" evidence="10">
    <location>
        <begin position="1260"/>
        <end position="1280"/>
    </location>
</feature>
<feature type="compositionally biased region" description="Polar residues" evidence="10">
    <location>
        <begin position="7"/>
        <end position="31"/>
    </location>
</feature>
<feature type="region of interest" description="Disordered" evidence="10">
    <location>
        <begin position="1"/>
        <end position="188"/>
    </location>
</feature>
<feature type="compositionally biased region" description="Polar residues" evidence="10">
    <location>
        <begin position="1271"/>
        <end position="1280"/>
    </location>
</feature>
<keyword evidence="4" id="KW-0677">Repeat</keyword>
<protein>
    <submittedName>
        <fullName evidence="12">FKBP12-associated protein</fullName>
    </submittedName>
</protein>
<comment type="caution">
    <text evidence="12">The sequence shown here is derived from an EMBL/GenBank/DDBJ whole genome shotgun (WGS) entry which is preliminary data.</text>
</comment>
<dbReference type="GO" id="GO:0000981">
    <property type="term" value="F:DNA-binding transcription factor activity, RNA polymerase II-specific"/>
    <property type="evidence" value="ECO:0007669"/>
    <property type="project" value="TreeGrafter"/>
</dbReference>
<comment type="subcellular location">
    <subcellularLocation>
        <location evidence="1">Nucleus</location>
    </subcellularLocation>
</comment>
<feature type="compositionally biased region" description="Polar residues" evidence="10">
    <location>
        <begin position="1374"/>
        <end position="1383"/>
    </location>
</feature>
<dbReference type="Proteomes" id="UP001150925">
    <property type="component" value="Unassembled WGS sequence"/>
</dbReference>
<dbReference type="PANTHER" id="PTHR12360">
    <property type="entry name" value="NUCLEAR TRANSCRIPTION FACTOR, X-BOX BINDING 1 NFX1"/>
    <property type="match status" value="1"/>
</dbReference>
<proteinExistence type="inferred from homology"/>
<evidence type="ECO:0000256" key="3">
    <source>
        <dbReference type="ARBA" id="ARBA00022723"/>
    </source>
</evidence>
<keyword evidence="9" id="KW-0539">Nucleus</keyword>
<keyword evidence="8" id="KW-0804">Transcription</keyword>
<evidence type="ECO:0000313" key="13">
    <source>
        <dbReference type="Proteomes" id="UP001150925"/>
    </source>
</evidence>
<keyword evidence="5" id="KW-0863">Zinc-finger</keyword>
<evidence type="ECO:0000259" key="11">
    <source>
        <dbReference type="PROSITE" id="PS51061"/>
    </source>
</evidence>
<evidence type="ECO:0000256" key="9">
    <source>
        <dbReference type="ARBA" id="ARBA00023242"/>
    </source>
</evidence>
<gene>
    <name evidence="12" type="primary">FAP1</name>
    <name evidence="12" type="ORF">IWQ62_004370</name>
</gene>
<evidence type="ECO:0000256" key="4">
    <source>
        <dbReference type="ARBA" id="ARBA00022737"/>
    </source>
</evidence>
<dbReference type="OrthoDB" id="6512771at2759"/>
<dbReference type="InterPro" id="IPR034078">
    <property type="entry name" value="NFX1_fam"/>
</dbReference>
<organism evidence="12 13">
    <name type="scientific">Dispira parvispora</name>
    <dbReference type="NCBI Taxonomy" id="1520584"/>
    <lineage>
        <taxon>Eukaryota</taxon>
        <taxon>Fungi</taxon>
        <taxon>Fungi incertae sedis</taxon>
        <taxon>Zoopagomycota</taxon>
        <taxon>Kickxellomycotina</taxon>
        <taxon>Dimargaritomycetes</taxon>
        <taxon>Dimargaritales</taxon>
        <taxon>Dimargaritaceae</taxon>
        <taxon>Dispira</taxon>
    </lineage>
</organism>
<keyword evidence="7" id="KW-0805">Transcription regulation</keyword>
<dbReference type="EMBL" id="JANBPY010001430">
    <property type="protein sequence ID" value="KAJ1960067.1"/>
    <property type="molecule type" value="Genomic_DNA"/>
</dbReference>
<dbReference type="GO" id="GO:0008270">
    <property type="term" value="F:zinc ion binding"/>
    <property type="evidence" value="ECO:0007669"/>
    <property type="project" value="UniProtKB-KW"/>
</dbReference>
<keyword evidence="6" id="KW-0862">Zinc</keyword>
<feature type="compositionally biased region" description="Basic residues" evidence="10">
    <location>
        <begin position="170"/>
        <end position="180"/>
    </location>
</feature>
<keyword evidence="13" id="KW-1185">Reference proteome</keyword>
<evidence type="ECO:0000256" key="5">
    <source>
        <dbReference type="ARBA" id="ARBA00022771"/>
    </source>
</evidence>
<feature type="compositionally biased region" description="Polar residues" evidence="10">
    <location>
        <begin position="99"/>
        <end position="114"/>
    </location>
</feature>
<dbReference type="CDD" id="cd06008">
    <property type="entry name" value="NF-X1-zinc-finger"/>
    <property type="match status" value="4"/>
</dbReference>
<feature type="compositionally biased region" description="Basic residues" evidence="10">
    <location>
        <begin position="116"/>
        <end position="126"/>
    </location>
</feature>
<keyword evidence="3" id="KW-0479">Metal-binding</keyword>
<evidence type="ECO:0000256" key="10">
    <source>
        <dbReference type="SAM" id="MobiDB-lite"/>
    </source>
</evidence>
<evidence type="ECO:0000256" key="6">
    <source>
        <dbReference type="ARBA" id="ARBA00022833"/>
    </source>
</evidence>
<reference evidence="12" key="1">
    <citation type="submission" date="2022-07" db="EMBL/GenBank/DDBJ databases">
        <title>Phylogenomic reconstructions and comparative analyses of Kickxellomycotina fungi.</title>
        <authorList>
            <person name="Reynolds N.K."/>
            <person name="Stajich J.E."/>
            <person name="Barry K."/>
            <person name="Grigoriev I.V."/>
            <person name="Crous P."/>
            <person name="Smith M.E."/>
        </authorList>
    </citation>
    <scope>NUCLEOTIDE SEQUENCE</scope>
    <source>
        <strain evidence="12">RSA 1196</strain>
    </source>
</reference>
<feature type="region of interest" description="Disordered" evidence="10">
    <location>
        <begin position="937"/>
        <end position="959"/>
    </location>
</feature>
<dbReference type="InterPro" id="IPR001374">
    <property type="entry name" value="R3H_dom"/>
</dbReference>
<feature type="compositionally biased region" description="Basic residues" evidence="10">
    <location>
        <begin position="55"/>
        <end position="65"/>
    </location>
</feature>
<feature type="domain" description="R3H" evidence="11">
    <location>
        <begin position="1005"/>
        <end position="1068"/>
    </location>
</feature>
<dbReference type="Pfam" id="PF01424">
    <property type="entry name" value="R3H"/>
    <property type="match status" value="1"/>
</dbReference>
<dbReference type="Pfam" id="PF01422">
    <property type="entry name" value="zf-NF-X1"/>
    <property type="match status" value="6"/>
</dbReference>
<evidence type="ECO:0000256" key="2">
    <source>
        <dbReference type="ARBA" id="ARBA00007269"/>
    </source>
</evidence>
<dbReference type="SUPFAM" id="SSF82708">
    <property type="entry name" value="R3H domain"/>
    <property type="match status" value="1"/>
</dbReference>
<feature type="compositionally biased region" description="Low complexity" evidence="10">
    <location>
        <begin position="84"/>
        <end position="98"/>
    </location>
</feature>
<evidence type="ECO:0000256" key="1">
    <source>
        <dbReference type="ARBA" id="ARBA00004123"/>
    </source>
</evidence>
<dbReference type="GO" id="GO:0000977">
    <property type="term" value="F:RNA polymerase II transcription regulatory region sequence-specific DNA binding"/>
    <property type="evidence" value="ECO:0007669"/>
    <property type="project" value="TreeGrafter"/>
</dbReference>
<evidence type="ECO:0000256" key="7">
    <source>
        <dbReference type="ARBA" id="ARBA00023015"/>
    </source>
</evidence>
<dbReference type="PANTHER" id="PTHR12360:SF12">
    <property type="entry name" value="TRANSCRIPTIONAL REPRESSOR NF-X1"/>
    <property type="match status" value="1"/>
</dbReference>